<dbReference type="InterPro" id="IPR015590">
    <property type="entry name" value="Aldehyde_DH_dom"/>
</dbReference>
<dbReference type="FunFam" id="3.40.309.10:FF:000012">
    <property type="entry name" value="Betaine aldehyde dehydrogenase"/>
    <property type="match status" value="1"/>
</dbReference>
<keyword evidence="2 5" id="KW-0560">Oxidoreductase</keyword>
<dbReference type="InterPro" id="IPR016163">
    <property type="entry name" value="Ald_DH_C"/>
</dbReference>
<dbReference type="AlphaFoldDB" id="A0A455SY19"/>
<feature type="active site" evidence="4">
    <location>
        <position position="266"/>
    </location>
</feature>
<feature type="region of interest" description="Disordered" evidence="6">
    <location>
        <begin position="495"/>
        <end position="523"/>
    </location>
</feature>
<evidence type="ECO:0000256" key="1">
    <source>
        <dbReference type="ARBA" id="ARBA00009986"/>
    </source>
</evidence>
<dbReference type="PANTHER" id="PTHR11699">
    <property type="entry name" value="ALDEHYDE DEHYDROGENASE-RELATED"/>
    <property type="match status" value="1"/>
</dbReference>
<dbReference type="SUPFAM" id="SSF53720">
    <property type="entry name" value="ALDH-like"/>
    <property type="match status" value="2"/>
</dbReference>
<dbReference type="PIRSF" id="PIRSF036490">
    <property type="entry name" value="Aldedh_dupl"/>
    <property type="match status" value="1"/>
</dbReference>
<dbReference type="Gene3D" id="3.40.309.10">
    <property type="entry name" value="Aldehyde Dehydrogenase, Chain A, domain 2"/>
    <property type="match status" value="1"/>
</dbReference>
<evidence type="ECO:0000259" key="7">
    <source>
        <dbReference type="Pfam" id="PF00171"/>
    </source>
</evidence>
<evidence type="ECO:0000256" key="5">
    <source>
        <dbReference type="RuleBase" id="RU003345"/>
    </source>
</evidence>
<feature type="domain" description="Aldehyde dehydrogenase" evidence="7">
    <location>
        <begin position="44"/>
        <end position="488"/>
    </location>
</feature>
<organism evidence="8">
    <name type="scientific">Thermogemmatispora argillosa</name>
    <dbReference type="NCBI Taxonomy" id="2045280"/>
    <lineage>
        <taxon>Bacteria</taxon>
        <taxon>Bacillati</taxon>
        <taxon>Chloroflexota</taxon>
        <taxon>Ktedonobacteria</taxon>
        <taxon>Thermogemmatisporales</taxon>
        <taxon>Thermogemmatisporaceae</taxon>
        <taxon>Thermogemmatispora</taxon>
    </lineage>
</organism>
<reference evidence="8" key="1">
    <citation type="submission" date="2018-12" db="EMBL/GenBank/DDBJ databases">
        <title>Novel natural products biosynthetic potential of the class Ktedonobacteria.</title>
        <authorList>
            <person name="Zheng Y."/>
            <person name="Saitou A."/>
            <person name="Wang C.M."/>
            <person name="Toyoda A."/>
            <person name="Minakuchi Y."/>
            <person name="Sekiguchi Y."/>
            <person name="Ueda K."/>
            <person name="Takano H."/>
            <person name="Sakai Y."/>
            <person name="Yokota A."/>
            <person name="Yabe S."/>
        </authorList>
    </citation>
    <scope>NUCLEOTIDE SEQUENCE</scope>
    <source>
        <strain evidence="8">A3-2</strain>
    </source>
</reference>
<dbReference type="Pfam" id="PF00171">
    <property type="entry name" value="Aldedh"/>
    <property type="match status" value="2"/>
</dbReference>
<dbReference type="InterPro" id="IPR011408">
    <property type="entry name" value="Aldehyde_DH"/>
</dbReference>
<dbReference type="PROSITE" id="PS00687">
    <property type="entry name" value="ALDEHYDE_DEHYDR_GLU"/>
    <property type="match status" value="1"/>
</dbReference>
<evidence type="ECO:0000313" key="8">
    <source>
        <dbReference type="EMBL" id="BBH92466.1"/>
    </source>
</evidence>
<dbReference type="InterPro" id="IPR016161">
    <property type="entry name" value="Ald_DH/histidinol_DH"/>
</dbReference>
<dbReference type="CDD" id="cd07111">
    <property type="entry name" value="ALDH_F16"/>
    <property type="match status" value="1"/>
</dbReference>
<dbReference type="GO" id="GO:0016620">
    <property type="term" value="F:oxidoreductase activity, acting on the aldehyde or oxo group of donors, NAD or NADP as acceptor"/>
    <property type="evidence" value="ECO:0007669"/>
    <property type="project" value="UniProtKB-UniRule"/>
</dbReference>
<dbReference type="InterPro" id="IPR016162">
    <property type="entry name" value="Ald_DH_N"/>
</dbReference>
<dbReference type="EMBL" id="AP019377">
    <property type="protein sequence ID" value="BBH92466.1"/>
    <property type="molecule type" value="Genomic_DNA"/>
</dbReference>
<gene>
    <name evidence="8" type="ORF">KTA_06650</name>
</gene>
<accession>A0A455SY19</accession>
<feature type="domain" description="Aldehyde dehydrogenase" evidence="7">
    <location>
        <begin position="565"/>
        <end position="792"/>
    </location>
</feature>
<evidence type="ECO:0000256" key="6">
    <source>
        <dbReference type="SAM" id="MobiDB-lite"/>
    </source>
</evidence>
<proteinExistence type="inferred from homology"/>
<dbReference type="InterPro" id="IPR029510">
    <property type="entry name" value="Ald_DH_CS_GLU"/>
</dbReference>
<evidence type="ECO:0000256" key="3">
    <source>
        <dbReference type="PIRNR" id="PIRNR036490"/>
    </source>
</evidence>
<sequence length="824" mass="89228">MSVLELFESMEYGPAPEAAEPALQWLAQRQPFDLFINNRRVKPASGQYLETMNPATGKVLAKVAAGNAADVDAAVAAARRAFPGWSKTPGHVRARYLYAIARHIQKHARLLAVLETLDNGKPIRETRDIDIPLVARHFYYHAGWAQLMESELAGYEPLGVVGQIIPWNFPLLMLAWKVAPALAMGNTVVLKPARYTPLTALKFAEIVEEVGLPPGVVNIVTGEAGQVGEALVRHPDVNKIAFTGSTEVGRAIRRATAGSGKRLSLELGGKSPFVVFDDADLDSVVEGVVDAIWFNQGQVCCAGSRLLVQENIAERLIAKVQARMEKLRVGDPLDKAVDIGAIVSEAQLREIQRLVERGVEEGAQLWQPASAACPREGYFFPPTLFTNVAPAMTIAQVEIFGPVLVTMTFRTPDEAVTLANNTRYGLAASVWSENINLALDVAARLQAGTVWINATNLFDAACGFGGYRESGFGREGGKEGLYEYVRPRWEGAAARSGRRRGLAETSAGGESKAHSGNGHAEHGSNGVVLAGSEVFADLAGRIPPIDRTPKLFIGGKQVRPDSGYSLPVRDPQGMIIGQVGAGNRKDIRNAVEAAHAARARREASAHQRAQVLFYIAENLAAREQEFALRLVQQTGRTYADAAAEVQTAIARLFSYAAWCDKFEGSIHRPPLRGMVLAVREPVGVIGIACPDEFPLLGFLSLVAPALAMGNTLVVIPSPQAPLSATDCYQVFETSDVPAGAVNIVTGEREPLIQVLAEHEDVEAVWYFGSAEGSKRVELAAASNMKRTWVNYGHLRDWLDPVQGEGEEFLREATQVKNIWVPYGE</sequence>
<dbReference type="FunFam" id="3.40.605.10:FF:000007">
    <property type="entry name" value="NAD/NADP-dependent betaine aldehyde dehydrogenase"/>
    <property type="match status" value="1"/>
</dbReference>
<dbReference type="Gene3D" id="3.40.605.10">
    <property type="entry name" value="Aldehyde Dehydrogenase, Chain A, domain 1"/>
    <property type="match status" value="2"/>
</dbReference>
<name>A0A455SY19_9CHLR</name>
<evidence type="ECO:0000256" key="2">
    <source>
        <dbReference type="ARBA" id="ARBA00023002"/>
    </source>
</evidence>
<evidence type="ECO:0000256" key="4">
    <source>
        <dbReference type="PROSITE-ProRule" id="PRU10007"/>
    </source>
</evidence>
<comment type="similarity">
    <text evidence="1 3 5">Belongs to the aldehyde dehydrogenase family.</text>
</comment>
<protein>
    <submittedName>
        <fullName evidence="8">Aldehyde dehydrogenase</fullName>
    </submittedName>
</protein>